<accession>A0ABD5SB89</accession>
<dbReference type="EMBL" id="JBHSWW010000083">
    <property type="protein sequence ID" value="MFC6753312.1"/>
    <property type="molecule type" value="Genomic_DNA"/>
</dbReference>
<dbReference type="RefSeq" id="WP_379780818.1">
    <property type="nucleotide sequence ID" value="NZ_JBHSWW010000083.1"/>
</dbReference>
<dbReference type="Pfam" id="PF16927">
    <property type="entry name" value="HisKA_7TM"/>
    <property type="match status" value="1"/>
</dbReference>
<dbReference type="Pfam" id="PF02518">
    <property type="entry name" value="HATPase_c"/>
    <property type="match status" value="1"/>
</dbReference>
<keyword evidence="8" id="KW-1185">Reference proteome</keyword>
<keyword evidence="3" id="KW-0808">Transferase</keyword>
<feature type="transmembrane region" description="Helical" evidence="5">
    <location>
        <begin position="6"/>
        <end position="25"/>
    </location>
</feature>
<keyword evidence="5" id="KW-0812">Transmembrane</keyword>
<dbReference type="InterPro" id="IPR003594">
    <property type="entry name" value="HATPase_dom"/>
</dbReference>
<evidence type="ECO:0000313" key="8">
    <source>
        <dbReference type="Proteomes" id="UP001596442"/>
    </source>
</evidence>
<protein>
    <recommendedName>
        <fullName evidence="2">histidine kinase</fullName>
        <ecNumber evidence="2">2.7.13.3</ecNumber>
    </recommendedName>
</protein>
<evidence type="ECO:0000256" key="3">
    <source>
        <dbReference type="ARBA" id="ARBA00022679"/>
    </source>
</evidence>
<feature type="transmembrane region" description="Helical" evidence="5">
    <location>
        <begin position="67"/>
        <end position="89"/>
    </location>
</feature>
<dbReference type="InterPro" id="IPR036890">
    <property type="entry name" value="HATPase_C_sf"/>
</dbReference>
<dbReference type="PANTHER" id="PTHR42878:SF14">
    <property type="entry name" value="OSMOLARITY TWO-COMPONENT SYSTEM PROTEIN SSK1"/>
    <property type="match status" value="1"/>
</dbReference>
<keyword evidence="5" id="KW-1133">Transmembrane helix</keyword>
<gene>
    <name evidence="7" type="ORF">ACFQEU_07500</name>
</gene>
<comment type="caution">
    <text evidence="7">The sequence shown here is derived from an EMBL/GenBank/DDBJ whole genome shotgun (WGS) entry which is preliminary data.</text>
</comment>
<evidence type="ECO:0000256" key="2">
    <source>
        <dbReference type="ARBA" id="ARBA00012438"/>
    </source>
</evidence>
<evidence type="ECO:0000259" key="6">
    <source>
        <dbReference type="PROSITE" id="PS50109"/>
    </source>
</evidence>
<keyword evidence="4 7" id="KW-0418">Kinase</keyword>
<dbReference type="PROSITE" id="PS50109">
    <property type="entry name" value="HIS_KIN"/>
    <property type="match status" value="1"/>
</dbReference>
<dbReference type="GO" id="GO:0004673">
    <property type="term" value="F:protein histidine kinase activity"/>
    <property type="evidence" value="ECO:0007669"/>
    <property type="project" value="UniProtKB-EC"/>
</dbReference>
<dbReference type="InterPro" id="IPR050351">
    <property type="entry name" value="BphY/WalK/GraS-like"/>
</dbReference>
<keyword evidence="5" id="KW-0472">Membrane</keyword>
<dbReference type="AlphaFoldDB" id="A0ABD5SB89"/>
<reference evidence="7 8" key="1">
    <citation type="journal article" date="2019" name="Int. J. Syst. Evol. Microbiol.">
        <title>The Global Catalogue of Microorganisms (GCM) 10K type strain sequencing project: providing services to taxonomists for standard genome sequencing and annotation.</title>
        <authorList>
            <consortium name="The Broad Institute Genomics Platform"/>
            <consortium name="The Broad Institute Genome Sequencing Center for Infectious Disease"/>
            <person name="Wu L."/>
            <person name="Ma J."/>
        </authorList>
    </citation>
    <scope>NUCLEOTIDE SEQUENCE [LARGE SCALE GENOMIC DNA]</scope>
    <source>
        <strain evidence="7 8">CGMCC 1.3239</strain>
    </source>
</reference>
<feature type="transmembrane region" description="Helical" evidence="5">
    <location>
        <begin position="37"/>
        <end position="61"/>
    </location>
</feature>
<name>A0ABD5SB89_9EURY</name>
<dbReference type="SUPFAM" id="SSF55874">
    <property type="entry name" value="ATPase domain of HSP90 chaperone/DNA topoisomerase II/histidine kinase"/>
    <property type="match status" value="1"/>
</dbReference>
<evidence type="ECO:0000313" key="7">
    <source>
        <dbReference type="EMBL" id="MFC6753312.1"/>
    </source>
</evidence>
<evidence type="ECO:0000256" key="4">
    <source>
        <dbReference type="ARBA" id="ARBA00022777"/>
    </source>
</evidence>
<dbReference type="EC" id="2.7.13.3" evidence="2"/>
<dbReference type="Proteomes" id="UP001596442">
    <property type="component" value="Unassembled WGS sequence"/>
</dbReference>
<dbReference type="Gene3D" id="3.30.565.10">
    <property type="entry name" value="Histidine kinase-like ATPase, C-terminal domain"/>
    <property type="match status" value="1"/>
</dbReference>
<organism evidence="7 8">
    <name type="scientific">Halorubrum tibetense</name>
    <dbReference type="NCBI Taxonomy" id="175631"/>
    <lineage>
        <taxon>Archaea</taxon>
        <taxon>Methanobacteriati</taxon>
        <taxon>Methanobacteriota</taxon>
        <taxon>Stenosarchaea group</taxon>
        <taxon>Halobacteria</taxon>
        <taxon>Halobacteriales</taxon>
        <taxon>Haloferacaceae</taxon>
        <taxon>Halorubrum</taxon>
    </lineage>
</organism>
<sequence>MTPGAVGLAIVVASFAASGGALYLLQYLYRQRGKSGANWFMGNMASVAVFCLAYGVALLVFDPTVRLVLAVVAFVCVCFMGPFFLAFGLDYTGRGNLIRTPLFGIVAAVPVLSAVLAATNRVHGLIWTEFQFDPVFGLATATYTVQPWGAFAFLFSIATAGVGSLLLIGAILSYGPLYRREATAVILSTVPPSVGVSLWLFGVGPVPQLHLTAPLMLVHVALDAYAFVGTHMFETNPATQRMAEQTGLDSLSDPVFVLDTNEQVVRVNGRAEERFLSPSTSPPAPLESVLGVTLGTLRETGELTLGAERGGTFAVSFTDLTDPVGESVGSMVVLYDVTEERERGQQLGVLNRVLRHNLRNETMVISGYAELLETTVDDPTQAIQAGTIAAASDRLQSIAEKAGEFDDIRERGVQPELLPVEHVVAQVVETRSAAHDDATITYTVEPADHRIRADRRILSVLLDNLVENATIHADAAEPTVSIAVTGAAEADSETRIEIRDSNDRIPEHEIETLRAGEETSLQHGQGIGLWIAYWCTRKLRGDMRFEYDDGNVLTLTI</sequence>
<dbReference type="InterPro" id="IPR005467">
    <property type="entry name" value="His_kinase_dom"/>
</dbReference>
<feature type="transmembrane region" description="Helical" evidence="5">
    <location>
        <begin position="184"/>
        <end position="201"/>
    </location>
</feature>
<comment type="catalytic activity">
    <reaction evidence="1">
        <text>ATP + protein L-histidine = ADP + protein N-phospho-L-histidine.</text>
        <dbReference type="EC" id="2.7.13.3"/>
    </reaction>
</comment>
<evidence type="ECO:0000256" key="5">
    <source>
        <dbReference type="SAM" id="Phobius"/>
    </source>
</evidence>
<dbReference type="InterPro" id="IPR031621">
    <property type="entry name" value="HisKA_7TM"/>
</dbReference>
<proteinExistence type="predicted"/>
<feature type="transmembrane region" description="Helical" evidence="5">
    <location>
        <begin position="148"/>
        <end position="172"/>
    </location>
</feature>
<feature type="transmembrane region" description="Helical" evidence="5">
    <location>
        <begin position="101"/>
        <end position="119"/>
    </location>
</feature>
<evidence type="ECO:0000256" key="1">
    <source>
        <dbReference type="ARBA" id="ARBA00000085"/>
    </source>
</evidence>
<dbReference type="PANTHER" id="PTHR42878">
    <property type="entry name" value="TWO-COMPONENT HISTIDINE KINASE"/>
    <property type="match status" value="1"/>
</dbReference>
<feature type="domain" description="Histidine kinase" evidence="6">
    <location>
        <begin position="353"/>
        <end position="557"/>
    </location>
</feature>